<keyword evidence="10" id="KW-1185">Reference proteome</keyword>
<dbReference type="OMA" id="LGDWWIL"/>
<dbReference type="FunCoup" id="A0A2R2MS03">
    <property type="interactions" value="124"/>
</dbReference>
<evidence type="ECO:0000256" key="7">
    <source>
        <dbReference type="ARBA" id="ARBA00023136"/>
    </source>
</evidence>
<keyword evidence="4 9" id="KW-0812">Transmembrane</keyword>
<dbReference type="PROSITE" id="PS51013">
    <property type="entry name" value="PANNEXIN"/>
    <property type="match status" value="1"/>
</dbReference>
<keyword evidence="8 9" id="KW-0407">Ion channel</keyword>
<dbReference type="Pfam" id="PF00876">
    <property type="entry name" value="Innexin"/>
    <property type="match status" value="1"/>
</dbReference>
<dbReference type="GeneID" id="112042551"/>
<keyword evidence="6 9" id="KW-0406">Ion transport</keyword>
<keyword evidence="7 9" id="KW-0472">Membrane</keyword>
<comment type="subcellular location">
    <subcellularLocation>
        <location evidence="1 9">Cell membrane</location>
        <topology evidence="1 9">Multi-pass membrane protein</topology>
    </subcellularLocation>
</comment>
<evidence type="ECO:0000256" key="8">
    <source>
        <dbReference type="ARBA" id="ARBA00023303"/>
    </source>
</evidence>
<feature type="transmembrane region" description="Helical" evidence="9">
    <location>
        <begin position="104"/>
        <end position="126"/>
    </location>
</feature>
<keyword evidence="2 9" id="KW-0813">Transport</keyword>
<evidence type="ECO:0000256" key="6">
    <source>
        <dbReference type="ARBA" id="ARBA00023065"/>
    </source>
</evidence>
<dbReference type="OrthoDB" id="5867527at2759"/>
<feature type="transmembrane region" description="Helical" evidence="9">
    <location>
        <begin position="32"/>
        <end position="51"/>
    </location>
</feature>
<name>A0A2R2MS03_LINAN</name>
<dbReference type="PANTHER" id="PTHR11893:SF36">
    <property type="entry name" value="INNEXIN-5"/>
    <property type="match status" value="1"/>
</dbReference>
<dbReference type="GO" id="GO:0005921">
    <property type="term" value="C:gap junction"/>
    <property type="evidence" value="ECO:0007669"/>
    <property type="project" value="UniProtKB-UniRule"/>
</dbReference>
<sequence length="416" mass="48506">MLPFEEIVDGIHRFWKKNRRAYDSYDRVNHRYTAMILMLSAALVLIVTYIVSDPVSCWVPATFTHEHAVYANRYCWVKNTYFLPFEERIPSAELPRAHIGYYQWVPHILLFQAVLFCIPGYLWRFLSKTTGIDIHMIAQTLNTQECLDPLKRNAVIKPIALHLAGCFSSRKRRTNSTCLMTPSEYHLESCDSTETESFSRQRIQSTEKPNKCQACMVQHGLCLGKKHGTYLVPIFFLCKMLFLGNSVGQLFLLNYFLGTTYSVYGFNVISDLIDGKDWSETGRFPRVTLCDFKIRQLGGNIHRHTVQCVLYANLLNENLFIFIWFWLVFVSFVNVFGILLSLSVVFPRERLRFITRKLKFSKKIDVTDKRDLSTFVHKYLSLDGVFVLMLIGRNSNDVVISELIAEMWEHYREECN</sequence>
<comment type="similarity">
    <text evidence="9">Belongs to the pannexin family.</text>
</comment>
<dbReference type="Proteomes" id="UP000085678">
    <property type="component" value="Unplaced"/>
</dbReference>
<reference evidence="11" key="1">
    <citation type="submission" date="2025-08" db="UniProtKB">
        <authorList>
            <consortium name="RefSeq"/>
        </authorList>
    </citation>
    <scope>IDENTIFICATION</scope>
    <source>
        <tissue evidence="11">Gonads</tissue>
    </source>
</reference>
<dbReference type="AlphaFoldDB" id="A0A2R2MS03"/>
<dbReference type="PANTHER" id="PTHR11893">
    <property type="entry name" value="INNEXIN"/>
    <property type="match status" value="1"/>
</dbReference>
<proteinExistence type="inferred from homology"/>
<evidence type="ECO:0000256" key="2">
    <source>
        <dbReference type="ARBA" id="ARBA00022448"/>
    </source>
</evidence>
<evidence type="ECO:0000256" key="4">
    <source>
        <dbReference type="ARBA" id="ARBA00022692"/>
    </source>
</evidence>
<dbReference type="KEGG" id="lak:112042551"/>
<dbReference type="GO" id="GO:0005886">
    <property type="term" value="C:plasma membrane"/>
    <property type="evidence" value="ECO:0007669"/>
    <property type="project" value="UniProtKB-SubCell"/>
</dbReference>
<evidence type="ECO:0000256" key="9">
    <source>
        <dbReference type="RuleBase" id="RU010713"/>
    </source>
</evidence>
<keyword evidence="3" id="KW-1003">Cell membrane</keyword>
<comment type="function">
    <text evidence="9">Structural component of the gap junctions.</text>
</comment>
<keyword evidence="5 9" id="KW-1133">Transmembrane helix</keyword>
<organism evidence="10 11">
    <name type="scientific">Lingula anatina</name>
    <name type="common">Brachiopod</name>
    <name type="synonym">Lingula unguis</name>
    <dbReference type="NCBI Taxonomy" id="7574"/>
    <lineage>
        <taxon>Eukaryota</taxon>
        <taxon>Metazoa</taxon>
        <taxon>Spiralia</taxon>
        <taxon>Lophotrochozoa</taxon>
        <taxon>Brachiopoda</taxon>
        <taxon>Linguliformea</taxon>
        <taxon>Lingulata</taxon>
        <taxon>Lingulida</taxon>
        <taxon>Linguloidea</taxon>
        <taxon>Lingulidae</taxon>
        <taxon>Lingula</taxon>
    </lineage>
</organism>
<evidence type="ECO:0000256" key="1">
    <source>
        <dbReference type="ARBA" id="ARBA00004651"/>
    </source>
</evidence>
<gene>
    <name evidence="11" type="primary">LOC112042551</name>
    <name evidence="9" type="synonym">inx</name>
</gene>
<feature type="transmembrane region" description="Helical" evidence="9">
    <location>
        <begin position="234"/>
        <end position="257"/>
    </location>
</feature>
<evidence type="ECO:0000313" key="11">
    <source>
        <dbReference type="RefSeq" id="XP_023933040.1"/>
    </source>
</evidence>
<dbReference type="PRINTS" id="PR01262">
    <property type="entry name" value="INNEXIN"/>
</dbReference>
<accession>A0A2R2MS03</accession>
<evidence type="ECO:0000256" key="5">
    <source>
        <dbReference type="ARBA" id="ARBA00022989"/>
    </source>
</evidence>
<dbReference type="RefSeq" id="XP_023933040.1">
    <property type="nucleotide sequence ID" value="XM_024077272.1"/>
</dbReference>
<evidence type="ECO:0000313" key="10">
    <source>
        <dbReference type="Proteomes" id="UP000085678"/>
    </source>
</evidence>
<dbReference type="GO" id="GO:0034220">
    <property type="term" value="P:monoatomic ion transmembrane transport"/>
    <property type="evidence" value="ECO:0007669"/>
    <property type="project" value="UniProtKB-KW"/>
</dbReference>
<dbReference type="InParanoid" id="A0A2R2MS03"/>
<protein>
    <recommendedName>
        <fullName evidence="9">Innexin</fullName>
    </recommendedName>
</protein>
<dbReference type="STRING" id="7574.A0A2R2MS03"/>
<feature type="transmembrane region" description="Helical" evidence="9">
    <location>
        <begin position="319"/>
        <end position="346"/>
    </location>
</feature>
<dbReference type="InterPro" id="IPR000990">
    <property type="entry name" value="Innexin"/>
</dbReference>
<evidence type="ECO:0000256" key="3">
    <source>
        <dbReference type="ARBA" id="ARBA00022475"/>
    </source>
</evidence>